<evidence type="ECO:0000256" key="3">
    <source>
        <dbReference type="ARBA" id="ARBA00004818"/>
    </source>
</evidence>
<keyword evidence="7 10" id="KW-0378">Hydrolase</keyword>
<dbReference type="NCBIfam" id="TIGR01662">
    <property type="entry name" value="HAD-SF-IIIA"/>
    <property type="match status" value="1"/>
</dbReference>
<dbReference type="RefSeq" id="WP_114696205.1">
    <property type="nucleotide sequence ID" value="NZ_QQOH01000003.1"/>
</dbReference>
<dbReference type="GO" id="GO:0046872">
    <property type="term" value="F:metal ion binding"/>
    <property type="evidence" value="ECO:0007669"/>
    <property type="project" value="UniProtKB-KW"/>
</dbReference>
<feature type="binding site" evidence="10">
    <location>
        <position position="188"/>
    </location>
    <ligand>
        <name>Mg(2+)</name>
        <dbReference type="ChEBI" id="CHEBI:18420"/>
    </ligand>
</feature>
<dbReference type="SUPFAM" id="SSF56784">
    <property type="entry name" value="HAD-like"/>
    <property type="match status" value="1"/>
</dbReference>
<dbReference type="SFLD" id="SFLDG01135">
    <property type="entry name" value="C1.5.6:_HAD__Beta-PGM__Phospha"/>
    <property type="match status" value="1"/>
</dbReference>
<accession>A0A369WCV3</accession>
<proteinExistence type="inferred from homology"/>
<evidence type="ECO:0000256" key="7">
    <source>
        <dbReference type="ARBA" id="ARBA00022801"/>
    </source>
</evidence>
<dbReference type="PANTHER" id="PTHR43434:SF1">
    <property type="entry name" value="PHOSPHOGLYCOLATE PHOSPHATASE"/>
    <property type="match status" value="1"/>
</dbReference>
<dbReference type="Gene3D" id="1.10.150.240">
    <property type="entry name" value="Putative phosphatase, domain 2"/>
    <property type="match status" value="1"/>
</dbReference>
<dbReference type="HAMAP" id="MF_00495">
    <property type="entry name" value="GPH_hydrolase_bact"/>
    <property type="match status" value="1"/>
</dbReference>
<organism evidence="11 12">
    <name type="scientific">Motiliproteus coralliicola</name>
    <dbReference type="NCBI Taxonomy" id="2283196"/>
    <lineage>
        <taxon>Bacteria</taxon>
        <taxon>Pseudomonadati</taxon>
        <taxon>Pseudomonadota</taxon>
        <taxon>Gammaproteobacteria</taxon>
        <taxon>Oceanospirillales</taxon>
        <taxon>Oceanospirillaceae</taxon>
        <taxon>Motiliproteus</taxon>
    </lineage>
</organism>
<feature type="binding site" evidence="10">
    <location>
        <position position="25"/>
    </location>
    <ligand>
        <name>Mg(2+)</name>
        <dbReference type="ChEBI" id="CHEBI:18420"/>
    </ligand>
</feature>
<dbReference type="Proteomes" id="UP000253769">
    <property type="component" value="Unassembled WGS sequence"/>
</dbReference>
<dbReference type="InterPro" id="IPR036412">
    <property type="entry name" value="HAD-like_sf"/>
</dbReference>
<dbReference type="NCBIfam" id="TIGR01509">
    <property type="entry name" value="HAD-SF-IA-v3"/>
    <property type="match status" value="1"/>
</dbReference>
<dbReference type="InterPro" id="IPR023214">
    <property type="entry name" value="HAD_sf"/>
</dbReference>
<evidence type="ECO:0000256" key="8">
    <source>
        <dbReference type="ARBA" id="ARBA00022842"/>
    </source>
</evidence>
<dbReference type="InterPro" id="IPR006549">
    <property type="entry name" value="HAD-SF_hydro_IIIA"/>
</dbReference>
<keyword evidence="8 10" id="KW-0460">Magnesium</keyword>
<dbReference type="NCBIfam" id="NF009695">
    <property type="entry name" value="PRK13222.1-2"/>
    <property type="match status" value="1"/>
</dbReference>
<dbReference type="UniPathway" id="UPA00865">
    <property type="reaction ID" value="UER00834"/>
</dbReference>
<dbReference type="Pfam" id="PF13419">
    <property type="entry name" value="HAD_2"/>
    <property type="match status" value="1"/>
</dbReference>
<dbReference type="InterPro" id="IPR023198">
    <property type="entry name" value="PGP-like_dom2"/>
</dbReference>
<dbReference type="EC" id="3.1.3.18" evidence="5 10"/>
<dbReference type="InterPro" id="IPR050155">
    <property type="entry name" value="HAD-like_hydrolase_sf"/>
</dbReference>
<reference evidence="11 12" key="1">
    <citation type="submission" date="2018-07" db="EMBL/GenBank/DDBJ databases">
        <title>Motiliproteus coralliicola sp. nov., a bacterium isolated from Coral.</title>
        <authorList>
            <person name="Wang G."/>
        </authorList>
    </citation>
    <scope>NUCLEOTIDE SEQUENCE [LARGE SCALE GENOMIC DNA]</scope>
    <source>
        <strain evidence="11 12">C34</strain>
    </source>
</reference>
<evidence type="ECO:0000256" key="6">
    <source>
        <dbReference type="ARBA" id="ARBA00022723"/>
    </source>
</evidence>
<dbReference type="InterPro" id="IPR037512">
    <property type="entry name" value="PGPase_prok"/>
</dbReference>
<dbReference type="GO" id="GO:0046295">
    <property type="term" value="P:glycolate biosynthetic process"/>
    <property type="evidence" value="ECO:0007669"/>
    <property type="project" value="UniProtKB-UniRule"/>
</dbReference>
<sequence length="232" mass="24915">MTNSASLQDSLSPLQGKDLVLFDLDGTLVDSVPSLALAMDRMLQQLGRPPAGEERARQWVGNGAAMLVARALSGDREVDPELDPSLKDEALELFLQAYGDCADEQATLYPGVQECLQGLQQRGLKLALVTNKPARFIEPLLQTLGLEECFELLLGGDSLSTKKPDPQPLHHCIDRLGSRPEATLMVGDSATDVQAARNAGVAVAAVSYGYSYPLPVSAAEPDWLVDCLTELL</sequence>
<dbReference type="InterPro" id="IPR041492">
    <property type="entry name" value="HAD_2"/>
</dbReference>
<dbReference type="EMBL" id="QQOH01000003">
    <property type="protein sequence ID" value="RDE19860.1"/>
    <property type="molecule type" value="Genomic_DNA"/>
</dbReference>
<dbReference type="SFLD" id="SFLDG01129">
    <property type="entry name" value="C1.5:_HAD__Beta-PGM__Phosphata"/>
    <property type="match status" value="1"/>
</dbReference>
<evidence type="ECO:0000313" key="12">
    <source>
        <dbReference type="Proteomes" id="UP000253769"/>
    </source>
</evidence>
<dbReference type="FunFam" id="3.40.50.1000:FF:000022">
    <property type="entry name" value="Phosphoglycolate phosphatase"/>
    <property type="match status" value="1"/>
</dbReference>
<feature type="active site" description="Nucleophile" evidence="10">
    <location>
        <position position="23"/>
    </location>
</feature>
<protein>
    <recommendedName>
        <fullName evidence="5 10">Phosphoglycolate phosphatase</fullName>
        <shortName evidence="10">PGP</shortName>
        <shortName evidence="10">PGPase</shortName>
        <ecNumber evidence="5 10">3.1.3.18</ecNumber>
    </recommendedName>
</protein>
<dbReference type="CDD" id="cd16417">
    <property type="entry name" value="HAD_PGPase"/>
    <property type="match status" value="1"/>
</dbReference>
<keyword evidence="12" id="KW-1185">Reference proteome</keyword>
<comment type="function">
    <text evidence="10">Specifically catalyzes the dephosphorylation of 2-phosphoglycolate. Is involved in the dissimilation of the intracellular 2-phosphoglycolate formed during the DNA repair of 3'-phosphoglycolate ends, a major class of DNA lesions induced by oxidative stress.</text>
</comment>
<dbReference type="PANTHER" id="PTHR43434">
    <property type="entry name" value="PHOSPHOGLYCOLATE PHOSPHATASE"/>
    <property type="match status" value="1"/>
</dbReference>
<dbReference type="SFLD" id="SFLDS00003">
    <property type="entry name" value="Haloacid_Dehalogenase"/>
    <property type="match status" value="1"/>
</dbReference>
<comment type="pathway">
    <text evidence="3 10">Organic acid metabolism; glycolate biosynthesis; glycolate from 2-phosphoglycolate: step 1/1.</text>
</comment>
<keyword evidence="6 10" id="KW-0479">Metal-binding</keyword>
<comment type="similarity">
    <text evidence="4 10">Belongs to the HAD-like hydrolase superfamily. CbbY/CbbZ/Gph/YieH family.</text>
</comment>
<feature type="binding site" evidence="10">
    <location>
        <position position="23"/>
    </location>
    <ligand>
        <name>Mg(2+)</name>
        <dbReference type="ChEBI" id="CHEBI:18420"/>
    </ligand>
</feature>
<comment type="catalytic activity">
    <reaction evidence="1 10">
        <text>2-phosphoglycolate + H2O = glycolate + phosphate</text>
        <dbReference type="Rhea" id="RHEA:14369"/>
        <dbReference type="ChEBI" id="CHEBI:15377"/>
        <dbReference type="ChEBI" id="CHEBI:29805"/>
        <dbReference type="ChEBI" id="CHEBI:43474"/>
        <dbReference type="ChEBI" id="CHEBI:58033"/>
        <dbReference type="EC" id="3.1.3.18"/>
    </reaction>
</comment>
<dbReference type="NCBIfam" id="TIGR01449">
    <property type="entry name" value="PGP_bact"/>
    <property type="match status" value="1"/>
</dbReference>
<evidence type="ECO:0000256" key="2">
    <source>
        <dbReference type="ARBA" id="ARBA00001946"/>
    </source>
</evidence>
<dbReference type="OrthoDB" id="9776368at2"/>
<dbReference type="GO" id="GO:0005975">
    <property type="term" value="P:carbohydrate metabolic process"/>
    <property type="evidence" value="ECO:0007669"/>
    <property type="project" value="InterPro"/>
</dbReference>
<evidence type="ECO:0000256" key="4">
    <source>
        <dbReference type="ARBA" id="ARBA00006171"/>
    </source>
</evidence>
<comment type="caution">
    <text evidence="11">The sequence shown here is derived from an EMBL/GenBank/DDBJ whole genome shotgun (WGS) entry which is preliminary data.</text>
</comment>
<dbReference type="PRINTS" id="PR00413">
    <property type="entry name" value="HADHALOGNASE"/>
</dbReference>
<gene>
    <name evidence="11" type="ORF">DV711_13400</name>
</gene>
<dbReference type="GO" id="GO:0005829">
    <property type="term" value="C:cytosol"/>
    <property type="evidence" value="ECO:0007669"/>
    <property type="project" value="TreeGrafter"/>
</dbReference>
<dbReference type="AlphaFoldDB" id="A0A369WCV3"/>
<comment type="cofactor">
    <cofactor evidence="2 10">
        <name>Mg(2+)</name>
        <dbReference type="ChEBI" id="CHEBI:18420"/>
    </cofactor>
</comment>
<dbReference type="GO" id="GO:0006281">
    <property type="term" value="P:DNA repair"/>
    <property type="evidence" value="ECO:0007669"/>
    <property type="project" value="TreeGrafter"/>
</dbReference>
<keyword evidence="9 10" id="KW-0119">Carbohydrate metabolism</keyword>
<name>A0A369WCV3_9GAMM</name>
<dbReference type="GO" id="GO:0008967">
    <property type="term" value="F:phosphoglycolate phosphatase activity"/>
    <property type="evidence" value="ECO:0007669"/>
    <property type="project" value="UniProtKB-UniRule"/>
</dbReference>
<evidence type="ECO:0000256" key="10">
    <source>
        <dbReference type="HAMAP-Rule" id="MF_00495"/>
    </source>
</evidence>
<evidence type="ECO:0000256" key="1">
    <source>
        <dbReference type="ARBA" id="ARBA00000830"/>
    </source>
</evidence>
<evidence type="ECO:0000256" key="5">
    <source>
        <dbReference type="ARBA" id="ARBA00013078"/>
    </source>
</evidence>
<dbReference type="NCBIfam" id="TIGR01549">
    <property type="entry name" value="HAD-SF-IA-v1"/>
    <property type="match status" value="1"/>
</dbReference>
<dbReference type="InterPro" id="IPR006439">
    <property type="entry name" value="HAD-SF_hydro_IA"/>
</dbReference>
<evidence type="ECO:0000256" key="9">
    <source>
        <dbReference type="ARBA" id="ARBA00023277"/>
    </source>
</evidence>
<evidence type="ECO:0000313" key="11">
    <source>
        <dbReference type="EMBL" id="RDE19860.1"/>
    </source>
</evidence>
<dbReference type="Gene3D" id="3.40.50.1000">
    <property type="entry name" value="HAD superfamily/HAD-like"/>
    <property type="match status" value="1"/>
</dbReference>